<dbReference type="AlphaFoldDB" id="A0A3Q8S5B5"/>
<organism evidence="2 3">
    <name type="scientific">Paenibacillus lentus</name>
    <dbReference type="NCBI Taxonomy" id="1338368"/>
    <lineage>
        <taxon>Bacteria</taxon>
        <taxon>Bacillati</taxon>
        <taxon>Bacillota</taxon>
        <taxon>Bacilli</taxon>
        <taxon>Bacillales</taxon>
        <taxon>Paenibacillaceae</taxon>
        <taxon>Paenibacillus</taxon>
    </lineage>
</organism>
<sequence length="193" mass="22586">MQLFHWYEIIVALIFIFLIAVDWYLFRRFEKDLQTPFKNLKINEKNIFSDYKITDTLYQSYKQLSPGKFKIVKLSVKSHDINNNPLTQIIDVFLKLVLTLLLTVMGVSVTIFVALLSFLNTNTELKKDSFSWYKNVQDILDALKNGTSAYLTVSFIGIVLFGVAMNHILLSHKRKTLYKRHLTVIEEIEKERS</sequence>
<gene>
    <name evidence="2" type="ORF">EIM92_14590</name>
</gene>
<dbReference type="KEGG" id="plen:EIM92_14590"/>
<dbReference type="EMBL" id="CP034248">
    <property type="protein sequence ID" value="AZK47234.1"/>
    <property type="molecule type" value="Genomic_DNA"/>
</dbReference>
<feature type="transmembrane region" description="Helical" evidence="1">
    <location>
        <begin position="149"/>
        <end position="170"/>
    </location>
</feature>
<reference evidence="2 3" key="1">
    <citation type="submission" date="2018-11" db="EMBL/GenBank/DDBJ databases">
        <title>Genome sequencing of Paenibacillus lentus DSM25539(T).</title>
        <authorList>
            <person name="Kook J.-K."/>
            <person name="Park S.-N."/>
            <person name="Lim Y.K."/>
        </authorList>
    </citation>
    <scope>NUCLEOTIDE SEQUENCE [LARGE SCALE GENOMIC DNA]</scope>
    <source>
        <strain evidence="2 3">DSM 25539</strain>
    </source>
</reference>
<evidence type="ECO:0008006" key="4">
    <source>
        <dbReference type="Google" id="ProtNLM"/>
    </source>
</evidence>
<dbReference type="RefSeq" id="WP_125083268.1">
    <property type="nucleotide sequence ID" value="NZ_CP034248.1"/>
</dbReference>
<accession>A0A3Q8S5B5</accession>
<name>A0A3Q8S5B5_9BACL</name>
<feature type="transmembrane region" description="Helical" evidence="1">
    <location>
        <begin position="96"/>
        <end position="119"/>
    </location>
</feature>
<dbReference type="Proteomes" id="UP000273145">
    <property type="component" value="Chromosome"/>
</dbReference>
<protein>
    <recommendedName>
        <fullName evidence="4">MotA/TolQ/ExbB proton channel domain-containing protein</fullName>
    </recommendedName>
</protein>
<dbReference type="OrthoDB" id="9897728at2"/>
<keyword evidence="1" id="KW-0472">Membrane</keyword>
<keyword evidence="1" id="KW-0812">Transmembrane</keyword>
<keyword evidence="3" id="KW-1185">Reference proteome</keyword>
<evidence type="ECO:0000313" key="3">
    <source>
        <dbReference type="Proteomes" id="UP000273145"/>
    </source>
</evidence>
<keyword evidence="1" id="KW-1133">Transmembrane helix</keyword>
<feature type="transmembrane region" description="Helical" evidence="1">
    <location>
        <begin position="6"/>
        <end position="26"/>
    </location>
</feature>
<proteinExistence type="predicted"/>
<evidence type="ECO:0000313" key="2">
    <source>
        <dbReference type="EMBL" id="AZK47234.1"/>
    </source>
</evidence>
<evidence type="ECO:0000256" key="1">
    <source>
        <dbReference type="SAM" id="Phobius"/>
    </source>
</evidence>